<evidence type="ECO:0000313" key="2">
    <source>
        <dbReference type="Proteomes" id="UP000023152"/>
    </source>
</evidence>
<dbReference type="EMBL" id="ASPP01036102">
    <property type="protein sequence ID" value="ETO02317.1"/>
    <property type="molecule type" value="Genomic_DNA"/>
</dbReference>
<gene>
    <name evidence="1" type="ORF">RFI_35119</name>
</gene>
<organism evidence="1 2">
    <name type="scientific">Reticulomyxa filosa</name>
    <dbReference type="NCBI Taxonomy" id="46433"/>
    <lineage>
        <taxon>Eukaryota</taxon>
        <taxon>Sar</taxon>
        <taxon>Rhizaria</taxon>
        <taxon>Retaria</taxon>
        <taxon>Foraminifera</taxon>
        <taxon>Monothalamids</taxon>
        <taxon>Reticulomyxidae</taxon>
        <taxon>Reticulomyxa</taxon>
    </lineage>
</organism>
<dbReference type="AlphaFoldDB" id="X6LME2"/>
<keyword evidence="2" id="KW-1185">Reference proteome</keyword>
<dbReference type="InterPro" id="IPR015943">
    <property type="entry name" value="WD40/YVTN_repeat-like_dom_sf"/>
</dbReference>
<protein>
    <submittedName>
        <fullName evidence="1">Uncharacterized protein</fullName>
    </submittedName>
</protein>
<dbReference type="InterPro" id="IPR036322">
    <property type="entry name" value="WD40_repeat_dom_sf"/>
</dbReference>
<reference evidence="1 2" key="1">
    <citation type="journal article" date="2013" name="Curr. Biol.">
        <title>The Genome of the Foraminiferan Reticulomyxa filosa.</title>
        <authorList>
            <person name="Glockner G."/>
            <person name="Hulsmann N."/>
            <person name="Schleicher M."/>
            <person name="Noegel A.A."/>
            <person name="Eichinger L."/>
            <person name="Gallinger C."/>
            <person name="Pawlowski J."/>
            <person name="Sierra R."/>
            <person name="Euteneuer U."/>
            <person name="Pillet L."/>
            <person name="Moustafa A."/>
            <person name="Platzer M."/>
            <person name="Groth M."/>
            <person name="Szafranski K."/>
            <person name="Schliwa M."/>
        </authorList>
    </citation>
    <scope>NUCLEOTIDE SEQUENCE [LARGE SCALE GENOMIC DNA]</scope>
</reference>
<accession>X6LME2</accession>
<comment type="caution">
    <text evidence="1">The sequence shown here is derived from an EMBL/GenBank/DDBJ whole genome shotgun (WGS) entry which is preliminary data.</text>
</comment>
<dbReference type="Gene3D" id="2.130.10.10">
    <property type="entry name" value="YVTN repeat-like/Quinoprotein amine dehydrogenase"/>
    <property type="match status" value="1"/>
</dbReference>
<dbReference type="SUPFAM" id="SSF50978">
    <property type="entry name" value="WD40 repeat-like"/>
    <property type="match status" value="1"/>
</dbReference>
<proteinExistence type="predicted"/>
<evidence type="ECO:0000313" key="1">
    <source>
        <dbReference type="EMBL" id="ETO02317.1"/>
    </source>
</evidence>
<sequence>MKRAKKKAGQNCGKHEEGQTSKLVICDFKRDMNDHLSKLLVQRIWIQLMKYNYKMSIGRHLCFVSADLTIQLWDIETSSTLQTFKEYSGVIRCVDFSFRRENGDNSISGGNEYNICSELFDRTICVWDKGIDFF</sequence>
<name>X6LME2_RETFI</name>
<dbReference type="Proteomes" id="UP000023152">
    <property type="component" value="Unassembled WGS sequence"/>
</dbReference>